<evidence type="ECO:0000313" key="3">
    <source>
        <dbReference type="EMBL" id="VVJ22593.1"/>
    </source>
</evidence>
<reference evidence="3 4" key="1">
    <citation type="submission" date="2019-09" db="EMBL/GenBank/DDBJ databases">
        <authorList>
            <person name="Leyn A S."/>
        </authorList>
    </citation>
    <scope>NUCLEOTIDE SEQUENCE [LARGE SCALE GENOMIC DNA]</scope>
    <source>
        <strain evidence="3">AA231_1</strain>
    </source>
</reference>
<feature type="compositionally biased region" description="Polar residues" evidence="1">
    <location>
        <begin position="37"/>
        <end position="53"/>
    </location>
</feature>
<accession>A0A6I8M4N9</accession>
<sequence>MMVVCSFSALLRTALFIVAVALVAGVSLAGPAAPASTPGQSGPAVSTSEPVEH</sequence>
<feature type="region of interest" description="Disordered" evidence="1">
    <location>
        <begin position="30"/>
        <end position="53"/>
    </location>
</feature>
<keyword evidence="2" id="KW-0732">Signal</keyword>
<dbReference type="RefSeq" id="WP_155547578.1">
    <property type="nucleotide sequence ID" value="NZ_CABVGP010000003.1"/>
</dbReference>
<gene>
    <name evidence="3" type="ORF">AA23TX_07510</name>
</gene>
<dbReference type="EMBL" id="CABVGP010000003">
    <property type="protein sequence ID" value="VVJ22593.1"/>
    <property type="molecule type" value="Genomic_DNA"/>
</dbReference>
<evidence type="ECO:0000313" key="4">
    <source>
        <dbReference type="Proteomes" id="UP000399805"/>
    </source>
</evidence>
<organism evidence="3 4">
    <name type="scientific">Amycolatopsis camponoti</name>
    <dbReference type="NCBI Taxonomy" id="2606593"/>
    <lineage>
        <taxon>Bacteria</taxon>
        <taxon>Bacillati</taxon>
        <taxon>Actinomycetota</taxon>
        <taxon>Actinomycetes</taxon>
        <taxon>Pseudonocardiales</taxon>
        <taxon>Pseudonocardiaceae</taxon>
        <taxon>Amycolatopsis</taxon>
    </lineage>
</organism>
<name>A0A6I8M4N9_9PSEU</name>
<evidence type="ECO:0000256" key="1">
    <source>
        <dbReference type="SAM" id="MobiDB-lite"/>
    </source>
</evidence>
<dbReference type="Proteomes" id="UP000399805">
    <property type="component" value="Unassembled WGS sequence"/>
</dbReference>
<proteinExistence type="predicted"/>
<dbReference type="AlphaFoldDB" id="A0A6I8M4N9"/>
<feature type="chain" id="PRO_5039413176" evidence="2">
    <location>
        <begin position="30"/>
        <end position="53"/>
    </location>
</feature>
<keyword evidence="4" id="KW-1185">Reference proteome</keyword>
<protein>
    <submittedName>
        <fullName evidence="3">Uncharacterized protein</fullName>
    </submittedName>
</protein>
<evidence type="ECO:0000256" key="2">
    <source>
        <dbReference type="SAM" id="SignalP"/>
    </source>
</evidence>
<feature type="signal peptide" evidence="2">
    <location>
        <begin position="1"/>
        <end position="29"/>
    </location>
</feature>